<keyword evidence="2" id="KW-0349">Heme</keyword>
<dbReference type="PANTHER" id="PTHR46696">
    <property type="entry name" value="P450, PUTATIVE (EUROFUNG)-RELATED"/>
    <property type="match status" value="1"/>
</dbReference>
<dbReference type="RefSeq" id="WP_213560305.1">
    <property type="nucleotide sequence ID" value="NZ_JBHZDI010000042.1"/>
</dbReference>
<dbReference type="SUPFAM" id="SSF48264">
    <property type="entry name" value="Cytochrome P450"/>
    <property type="match status" value="1"/>
</dbReference>
<dbReference type="EMBL" id="CP074371">
    <property type="protein sequence ID" value="QVI24242.1"/>
    <property type="molecule type" value="Genomic_DNA"/>
</dbReference>
<organism evidence="7 8">
    <name type="scientific">Nocardia tengchongensis</name>
    <dbReference type="NCBI Taxonomy" id="2055889"/>
    <lineage>
        <taxon>Bacteria</taxon>
        <taxon>Bacillati</taxon>
        <taxon>Actinomycetota</taxon>
        <taxon>Actinomycetes</taxon>
        <taxon>Mycobacteriales</taxon>
        <taxon>Nocardiaceae</taxon>
        <taxon>Nocardia</taxon>
    </lineage>
</organism>
<accession>A0ABX8CWI6</accession>
<evidence type="ECO:0000313" key="7">
    <source>
        <dbReference type="EMBL" id="QVI24242.1"/>
    </source>
</evidence>
<dbReference type="InterPro" id="IPR001128">
    <property type="entry name" value="Cyt_P450"/>
</dbReference>
<keyword evidence="4" id="KW-0560">Oxidoreductase</keyword>
<dbReference type="InterPro" id="IPR036396">
    <property type="entry name" value="Cyt_P450_sf"/>
</dbReference>
<sequence>MDQLAVGCPVHRYPTDGARSLGLDPVLDNALKNAQPVRLEYPHGGECWLVTGYNDVRTVYSSKTFSRSGNAPRITASPLFAGGLATMDDAAHLKVRRIVTAELNKRMGSIRTSAESIMTDLLSPLREGVGIDYVADVAKPFSIRVLGKLLGIPVEDDEKLIGWVSALLADDFAPNAEANAESAVKDMGRYVMELVTARGENLGDDLVSDFIRHDGLSYLDVVTVAFGLIIAGFESTAHMLSKMVFQLLIRPDLWTVLTESPDRIPSAVDELLRTISLGGGEAIPWLVREPVSLGGVDMAAGDYVMPSTGAANRDGLVFDDPDQIVFGRSQKQHLTFGYGTSYCLGSQVAKVELEVGLGLLVREYPGLRLTTAPESIGWPAGSAVWQLAELPVALP</sequence>
<proteinExistence type="inferred from homology"/>
<evidence type="ECO:0000256" key="2">
    <source>
        <dbReference type="ARBA" id="ARBA00022617"/>
    </source>
</evidence>
<gene>
    <name evidence="7" type="ORF">KHQ06_16600</name>
</gene>
<name>A0ABX8CWI6_9NOCA</name>
<evidence type="ECO:0000256" key="5">
    <source>
        <dbReference type="ARBA" id="ARBA00023004"/>
    </source>
</evidence>
<keyword evidence="8" id="KW-1185">Reference proteome</keyword>
<evidence type="ECO:0000256" key="4">
    <source>
        <dbReference type="ARBA" id="ARBA00023002"/>
    </source>
</evidence>
<keyword evidence="6" id="KW-0503">Monooxygenase</keyword>
<dbReference type="Proteomes" id="UP000683310">
    <property type="component" value="Chromosome"/>
</dbReference>
<protein>
    <submittedName>
        <fullName evidence="7">Cytochrome P450</fullName>
    </submittedName>
</protein>
<evidence type="ECO:0000313" key="8">
    <source>
        <dbReference type="Proteomes" id="UP000683310"/>
    </source>
</evidence>
<keyword evidence="5" id="KW-0408">Iron</keyword>
<dbReference type="PRINTS" id="PR00385">
    <property type="entry name" value="P450"/>
</dbReference>
<comment type="similarity">
    <text evidence="1">Belongs to the cytochrome P450 family.</text>
</comment>
<dbReference type="InterPro" id="IPR002397">
    <property type="entry name" value="Cyt_P450_B"/>
</dbReference>
<evidence type="ECO:0000256" key="3">
    <source>
        <dbReference type="ARBA" id="ARBA00022723"/>
    </source>
</evidence>
<evidence type="ECO:0000256" key="1">
    <source>
        <dbReference type="ARBA" id="ARBA00010617"/>
    </source>
</evidence>
<dbReference type="Gene3D" id="1.10.630.10">
    <property type="entry name" value="Cytochrome P450"/>
    <property type="match status" value="1"/>
</dbReference>
<reference evidence="7 8" key="1">
    <citation type="submission" date="2021-04" db="EMBL/GenBank/DDBJ databases">
        <title>Nocardia tengchongensis.</title>
        <authorList>
            <person name="Zhuang k."/>
            <person name="Ran Y."/>
            <person name="Li W."/>
        </authorList>
    </citation>
    <scope>NUCLEOTIDE SEQUENCE [LARGE SCALE GENOMIC DNA]</scope>
    <source>
        <strain evidence="7 8">CFH S0057</strain>
    </source>
</reference>
<dbReference type="PRINTS" id="PR00359">
    <property type="entry name" value="BP450"/>
</dbReference>
<evidence type="ECO:0000256" key="6">
    <source>
        <dbReference type="ARBA" id="ARBA00023033"/>
    </source>
</evidence>
<keyword evidence="3" id="KW-0479">Metal-binding</keyword>
<dbReference type="Pfam" id="PF00067">
    <property type="entry name" value="p450"/>
    <property type="match status" value="1"/>
</dbReference>
<dbReference type="PANTHER" id="PTHR46696:SF6">
    <property type="entry name" value="P450, PUTATIVE (EUROFUNG)-RELATED"/>
    <property type="match status" value="1"/>
</dbReference>